<dbReference type="InterPro" id="IPR036188">
    <property type="entry name" value="FAD/NAD-bd_sf"/>
</dbReference>
<sequence>MSARVVAVVGAGAAGLSAAVAAAETAAANGSGTTVVLLDRAPDNEAGGNTRWTDAYLRLQDVYEPAENFAEDMIAFSDGRTDADYVDALLEELPETMDWVQGHGVRFHRRPTYFVTASRPRMMPVGGGESIVRQLTAAARELGVEIRYSHRVTGVRAVGDAYELTFESGAVPLSADVVVVASGGFEGSPEMLAEHIGPHARDMHPIAPGGALNTGDVVESLIELGAARGGEWSNFHGEPVDSRSDQSEASVMTFGYGIVVDENAERFFDEGASTADENYEDLSRAILERSNQRAFLISDAEFDRVPGIERGMLTDRKPVTAASIEELADALGLDRDALRATIAKFNNAAPADGGSYDPTGLDGCATERLDPPKSNWARPIVEAPFIGVPLIVDIVFTYGGVATDAHARVVDGQGAPMRGLYAAGECTGIYYGKYPGATSVLRGLVFGRLAGINAVREAAEVPNND</sequence>
<accession>A0A7Y9EVR4</accession>
<evidence type="ECO:0000313" key="8">
    <source>
        <dbReference type="Proteomes" id="UP000552045"/>
    </source>
</evidence>
<organism evidence="7 8">
    <name type="scientific">Microbacterium pseudoresistens</name>
    <dbReference type="NCBI Taxonomy" id="640634"/>
    <lineage>
        <taxon>Bacteria</taxon>
        <taxon>Bacillati</taxon>
        <taxon>Actinomycetota</taxon>
        <taxon>Actinomycetes</taxon>
        <taxon>Micrococcales</taxon>
        <taxon>Microbacteriaceae</taxon>
        <taxon>Microbacterium</taxon>
    </lineage>
</organism>
<keyword evidence="2" id="KW-0285">Flavoprotein</keyword>
<keyword evidence="8" id="KW-1185">Reference proteome</keyword>
<evidence type="ECO:0000259" key="6">
    <source>
        <dbReference type="Pfam" id="PF00890"/>
    </source>
</evidence>
<evidence type="ECO:0000256" key="1">
    <source>
        <dbReference type="ARBA" id="ARBA00001974"/>
    </source>
</evidence>
<gene>
    <name evidence="7" type="ORF">BKA02_001030</name>
</gene>
<reference evidence="7 8" key="1">
    <citation type="submission" date="2020-07" db="EMBL/GenBank/DDBJ databases">
        <title>Sequencing the genomes of 1000 actinobacteria strains.</title>
        <authorList>
            <person name="Klenk H.-P."/>
        </authorList>
    </citation>
    <scope>NUCLEOTIDE SEQUENCE [LARGE SCALE GENOMIC DNA]</scope>
    <source>
        <strain evidence="7 8">DSM 22185</strain>
    </source>
</reference>
<evidence type="ECO:0000256" key="4">
    <source>
        <dbReference type="ARBA" id="ARBA00023002"/>
    </source>
</evidence>
<dbReference type="RefSeq" id="WP_179431925.1">
    <property type="nucleotide sequence ID" value="NZ_BAABLC010000001.1"/>
</dbReference>
<evidence type="ECO:0000313" key="7">
    <source>
        <dbReference type="EMBL" id="NYD53975.1"/>
    </source>
</evidence>
<dbReference type="PANTHER" id="PTHR43400">
    <property type="entry name" value="FUMARATE REDUCTASE"/>
    <property type="match status" value="1"/>
</dbReference>
<evidence type="ECO:0000256" key="3">
    <source>
        <dbReference type="ARBA" id="ARBA00022827"/>
    </source>
</evidence>
<name>A0A7Y9EVR4_9MICO</name>
<dbReference type="Proteomes" id="UP000552045">
    <property type="component" value="Unassembled WGS sequence"/>
</dbReference>
<evidence type="ECO:0000256" key="5">
    <source>
        <dbReference type="SAM" id="SignalP"/>
    </source>
</evidence>
<feature type="domain" description="FAD-dependent oxidoreductase 2 FAD-binding" evidence="6">
    <location>
        <begin position="6"/>
        <end position="438"/>
    </location>
</feature>
<feature type="signal peptide" evidence="5">
    <location>
        <begin position="1"/>
        <end position="22"/>
    </location>
</feature>
<dbReference type="InterPro" id="IPR003953">
    <property type="entry name" value="FAD-dep_OxRdtase_2_FAD-bd"/>
</dbReference>
<dbReference type="SUPFAM" id="SSF56425">
    <property type="entry name" value="Succinate dehydrogenase/fumarate reductase flavoprotein, catalytic domain"/>
    <property type="match status" value="1"/>
</dbReference>
<dbReference type="Gene3D" id="3.50.50.60">
    <property type="entry name" value="FAD/NAD(P)-binding domain"/>
    <property type="match status" value="1"/>
</dbReference>
<comment type="cofactor">
    <cofactor evidence="1">
        <name>FAD</name>
        <dbReference type="ChEBI" id="CHEBI:57692"/>
    </cofactor>
</comment>
<proteinExistence type="predicted"/>
<dbReference type="AlphaFoldDB" id="A0A7Y9EVR4"/>
<protein>
    <submittedName>
        <fullName evidence="7">Tricarballylate dehydrogenase</fullName>
    </submittedName>
</protein>
<dbReference type="PRINTS" id="PR00368">
    <property type="entry name" value="FADPNR"/>
</dbReference>
<dbReference type="SUPFAM" id="SSF51905">
    <property type="entry name" value="FAD/NAD(P)-binding domain"/>
    <property type="match status" value="1"/>
</dbReference>
<keyword evidence="4" id="KW-0560">Oxidoreductase</keyword>
<feature type="chain" id="PRO_5038863620" evidence="5">
    <location>
        <begin position="23"/>
        <end position="465"/>
    </location>
</feature>
<dbReference type="EMBL" id="JACCBH010000001">
    <property type="protein sequence ID" value="NYD53975.1"/>
    <property type="molecule type" value="Genomic_DNA"/>
</dbReference>
<dbReference type="PANTHER" id="PTHR43400:SF7">
    <property type="entry name" value="FAD-DEPENDENT OXIDOREDUCTASE 2 FAD BINDING DOMAIN-CONTAINING PROTEIN"/>
    <property type="match status" value="1"/>
</dbReference>
<dbReference type="InterPro" id="IPR027477">
    <property type="entry name" value="Succ_DH/fumarate_Rdtase_cat_sf"/>
</dbReference>
<keyword evidence="3" id="KW-0274">FAD</keyword>
<evidence type="ECO:0000256" key="2">
    <source>
        <dbReference type="ARBA" id="ARBA00022630"/>
    </source>
</evidence>
<dbReference type="InterPro" id="IPR050315">
    <property type="entry name" value="FAD-oxidoreductase_2"/>
</dbReference>
<keyword evidence="5" id="KW-0732">Signal</keyword>
<dbReference type="Gene3D" id="3.90.700.10">
    <property type="entry name" value="Succinate dehydrogenase/fumarate reductase flavoprotein, catalytic domain"/>
    <property type="match status" value="1"/>
</dbReference>
<dbReference type="GO" id="GO:0033765">
    <property type="term" value="F:steroid dehydrogenase activity, acting on the CH-CH group of donors"/>
    <property type="evidence" value="ECO:0007669"/>
    <property type="project" value="UniProtKB-ARBA"/>
</dbReference>
<dbReference type="Pfam" id="PF00890">
    <property type="entry name" value="FAD_binding_2"/>
    <property type="match status" value="1"/>
</dbReference>
<comment type="caution">
    <text evidence="7">The sequence shown here is derived from an EMBL/GenBank/DDBJ whole genome shotgun (WGS) entry which is preliminary data.</text>
</comment>